<dbReference type="EMBL" id="CP029347">
    <property type="protein sequence ID" value="AWL13003.1"/>
    <property type="molecule type" value="Genomic_DNA"/>
</dbReference>
<evidence type="ECO:0000256" key="4">
    <source>
        <dbReference type="ARBA" id="ARBA00022989"/>
    </source>
</evidence>
<feature type="transmembrane region" description="Helical" evidence="6">
    <location>
        <begin position="7"/>
        <end position="34"/>
    </location>
</feature>
<dbReference type="PANTHER" id="PTHR31040">
    <property type="entry name" value="NURIM"/>
    <property type="match status" value="1"/>
</dbReference>
<sequence>MLKRLLILVYALGGYLVGVLSLIYLMGFIINVAVPKGINDGEPGNVWISLFVNAALISLFGLHHSLTARTKFKHWLKRYHPVPVQRATYLYFTALMTAVLVIFWQPIDIIIWQVNHPEVVTLILGLYFFFWALMVMSSFPIGHFHLLGLAQAWNHFLKKQSMDPPFSTKFLYGVVRHPISSCWVLIAWCTPVMTLGHLVFAVGVLVYILLATPHEEKDLVQDIGPDYLKYKEEVPPFIPLIFSSNKQLRKGKNG</sequence>
<evidence type="ECO:0000313" key="8">
    <source>
        <dbReference type="Proteomes" id="UP000245728"/>
    </source>
</evidence>
<evidence type="ECO:0000256" key="6">
    <source>
        <dbReference type="SAM" id="Phobius"/>
    </source>
</evidence>
<dbReference type="Proteomes" id="UP000245728">
    <property type="component" value="Chromosome"/>
</dbReference>
<reference evidence="7 8" key="1">
    <citation type="submission" date="2018-05" db="EMBL/GenBank/DDBJ databases">
        <title>Salinimonas sp. HMF8227 Genome sequencing and assembly.</title>
        <authorList>
            <person name="Kang H."/>
            <person name="Kang J."/>
            <person name="Cha I."/>
            <person name="Kim H."/>
            <person name="Joh K."/>
        </authorList>
    </citation>
    <scope>NUCLEOTIDE SEQUENCE [LARGE SCALE GENOMIC DNA]</scope>
    <source>
        <strain evidence="7 8">HMF8227</strain>
    </source>
</reference>
<dbReference type="OrthoDB" id="9789029at2"/>
<comment type="similarity">
    <text evidence="2">Belongs to the nurim family.</text>
</comment>
<keyword evidence="3 6" id="KW-0812">Transmembrane</keyword>
<proteinExistence type="inferred from homology"/>
<evidence type="ECO:0000256" key="5">
    <source>
        <dbReference type="ARBA" id="ARBA00023136"/>
    </source>
</evidence>
<dbReference type="AlphaFoldDB" id="A0A2S2E5U1"/>
<evidence type="ECO:0000256" key="1">
    <source>
        <dbReference type="ARBA" id="ARBA00004141"/>
    </source>
</evidence>
<feature type="transmembrane region" description="Helical" evidence="6">
    <location>
        <begin position="119"/>
        <end position="149"/>
    </location>
</feature>
<accession>A0A2S2E5U1</accession>
<gene>
    <name evidence="7" type="ORF">HMF8227_02551</name>
</gene>
<dbReference type="PANTHER" id="PTHR31040:SF1">
    <property type="entry name" value="NURIM"/>
    <property type="match status" value="1"/>
</dbReference>
<feature type="transmembrane region" description="Helical" evidence="6">
    <location>
        <begin position="194"/>
        <end position="212"/>
    </location>
</feature>
<keyword evidence="8" id="KW-1185">Reference proteome</keyword>
<keyword evidence="5 6" id="KW-0472">Membrane</keyword>
<feature type="transmembrane region" description="Helical" evidence="6">
    <location>
        <begin position="87"/>
        <end position="107"/>
    </location>
</feature>
<dbReference type="GO" id="GO:0016020">
    <property type="term" value="C:membrane"/>
    <property type="evidence" value="ECO:0007669"/>
    <property type="project" value="UniProtKB-SubCell"/>
</dbReference>
<feature type="transmembrane region" description="Helical" evidence="6">
    <location>
        <begin position="46"/>
        <end position="66"/>
    </location>
</feature>
<name>A0A2S2E5U1_9ALTE</name>
<dbReference type="InterPro" id="IPR033580">
    <property type="entry name" value="Nurim-like"/>
</dbReference>
<protein>
    <submittedName>
        <fullName evidence="7">Uncharacterized protein</fullName>
    </submittedName>
</protein>
<keyword evidence="4 6" id="KW-1133">Transmembrane helix</keyword>
<dbReference type="KEGG" id="salh:HMF8227_02551"/>
<comment type="subcellular location">
    <subcellularLocation>
        <location evidence="1">Membrane</location>
        <topology evidence="1">Multi-pass membrane protein</topology>
    </subcellularLocation>
</comment>
<dbReference type="Gene3D" id="1.20.120.1630">
    <property type="match status" value="1"/>
</dbReference>
<evidence type="ECO:0000256" key="3">
    <source>
        <dbReference type="ARBA" id="ARBA00022692"/>
    </source>
</evidence>
<dbReference type="RefSeq" id="WP_109340526.1">
    <property type="nucleotide sequence ID" value="NZ_CP029347.1"/>
</dbReference>
<evidence type="ECO:0000256" key="2">
    <source>
        <dbReference type="ARBA" id="ARBA00010631"/>
    </source>
</evidence>
<evidence type="ECO:0000313" key="7">
    <source>
        <dbReference type="EMBL" id="AWL13003.1"/>
    </source>
</evidence>
<organism evidence="7 8">
    <name type="scientific">Saliniradius amylolyticus</name>
    <dbReference type="NCBI Taxonomy" id="2183582"/>
    <lineage>
        <taxon>Bacteria</taxon>
        <taxon>Pseudomonadati</taxon>
        <taxon>Pseudomonadota</taxon>
        <taxon>Gammaproteobacteria</taxon>
        <taxon>Alteromonadales</taxon>
        <taxon>Alteromonadaceae</taxon>
        <taxon>Saliniradius</taxon>
    </lineage>
</organism>